<feature type="transmembrane region" description="Helical" evidence="1">
    <location>
        <begin position="296"/>
        <end position="317"/>
    </location>
</feature>
<dbReference type="Pfam" id="PF05569">
    <property type="entry name" value="Peptidase_M56"/>
    <property type="match status" value="1"/>
</dbReference>
<feature type="domain" description="DUF5780" evidence="3">
    <location>
        <begin position="364"/>
        <end position="485"/>
    </location>
</feature>
<dbReference type="Pfam" id="PF19092">
    <property type="entry name" value="DUF5780"/>
    <property type="match status" value="1"/>
</dbReference>
<keyword evidence="1" id="KW-0812">Transmembrane</keyword>
<feature type="domain" description="Peptidase M56" evidence="2">
    <location>
        <begin position="3"/>
        <end position="289"/>
    </location>
</feature>
<dbReference type="RefSeq" id="WP_238720955.1">
    <property type="nucleotide sequence ID" value="NZ_JAHQCW010000006.1"/>
</dbReference>
<keyword evidence="1" id="KW-1133">Transmembrane helix</keyword>
<organism evidence="4 5">
    <name type="scientific">Diplocloster agilis</name>
    <dbReference type="NCBI Taxonomy" id="2850323"/>
    <lineage>
        <taxon>Bacteria</taxon>
        <taxon>Bacillati</taxon>
        <taxon>Bacillota</taxon>
        <taxon>Clostridia</taxon>
        <taxon>Lachnospirales</taxon>
        <taxon>Lachnospiraceae</taxon>
        <taxon>Diplocloster</taxon>
    </lineage>
</organism>
<name>A0A949JVL8_9FIRM</name>
<comment type="caution">
    <text evidence="4">The sequence shown here is derived from an EMBL/GenBank/DDBJ whole genome shotgun (WGS) entry which is preliminary data.</text>
</comment>
<evidence type="ECO:0000256" key="1">
    <source>
        <dbReference type="SAM" id="Phobius"/>
    </source>
</evidence>
<dbReference type="InterPro" id="IPR043939">
    <property type="entry name" value="DUF5780"/>
</dbReference>
<dbReference type="PANTHER" id="PTHR34978">
    <property type="entry name" value="POSSIBLE SENSOR-TRANSDUCER PROTEIN BLAR"/>
    <property type="match status" value="1"/>
</dbReference>
<sequence length="505" mass="56443">MSLVQMSVSAGVMIALISVVRLLLLHRLPKKTFLVLWWIVLVRLLIPFSFPSPVSIFSVIGERGANGYVANAADGNLPVLNSDVVVEHDGVSGIGSEEESVSVGRVLRLVWLAGGLLCAVFFFVCYFRCRRLFAEALPAESEVVSDWLAQHELKRPLTVRQSSRLKAPLSYGVLRPVILIPKQKNWDVRDLDCVLWHEFIHVRRFDGLTKFFLAAALCVHWFNPFVWVMYGLANRDLELSCDEAVVRALGQAVRSTYAMALISMEERKGGLAPFASGFSRFAIEERIQAVMKYKKTTFGAVLASVAIIAGLSFGFAASGSVSGSTGTVPVPDRAFIETPDVETLEQALVFDRVELRYYEGGWPYLHRILTNRTDQTVVDTQYCMLAYDEAGNPLKLKWLLLDSGAEFTYDWIVEDDTTLMPGQTSDPDGGWSLYDGEKMEGWPKVGDGGPNQTAYALFCIKQVTFQDGTVWENPGYREWLETYRGNAVDISALQSYYPYVHPVIR</sequence>
<feature type="transmembrane region" description="Helical" evidence="1">
    <location>
        <begin position="6"/>
        <end position="25"/>
    </location>
</feature>
<dbReference type="InterPro" id="IPR052173">
    <property type="entry name" value="Beta-lactam_resp_regulator"/>
</dbReference>
<dbReference type="Proteomes" id="UP000712157">
    <property type="component" value="Unassembled WGS sequence"/>
</dbReference>
<dbReference type="EMBL" id="JAHQCW010000006">
    <property type="protein sequence ID" value="MBU9735968.1"/>
    <property type="molecule type" value="Genomic_DNA"/>
</dbReference>
<feature type="transmembrane region" description="Helical" evidence="1">
    <location>
        <begin position="32"/>
        <end position="50"/>
    </location>
</feature>
<evidence type="ECO:0000313" key="4">
    <source>
        <dbReference type="EMBL" id="MBU9735968.1"/>
    </source>
</evidence>
<keyword evidence="5" id="KW-1185">Reference proteome</keyword>
<proteinExistence type="predicted"/>
<evidence type="ECO:0000313" key="5">
    <source>
        <dbReference type="Proteomes" id="UP000712157"/>
    </source>
</evidence>
<reference evidence="4" key="1">
    <citation type="submission" date="2021-06" db="EMBL/GenBank/DDBJ databases">
        <title>Description of novel taxa of the family Lachnospiraceae.</title>
        <authorList>
            <person name="Chaplin A.V."/>
            <person name="Sokolova S.R."/>
            <person name="Pikina A.P."/>
            <person name="Korzhanova M."/>
            <person name="Belova V."/>
            <person name="Korostin D."/>
            <person name="Efimov B.A."/>
        </authorList>
    </citation>
    <scope>NUCLEOTIDE SEQUENCE</scope>
    <source>
        <strain evidence="4">ASD5720</strain>
    </source>
</reference>
<dbReference type="AlphaFoldDB" id="A0A949JVL8"/>
<accession>A0A949JVL8</accession>
<gene>
    <name evidence="4" type="ORF">KTH89_05420</name>
</gene>
<keyword evidence="1" id="KW-0472">Membrane</keyword>
<dbReference type="InterPro" id="IPR008756">
    <property type="entry name" value="Peptidase_M56"/>
</dbReference>
<dbReference type="CDD" id="cd07341">
    <property type="entry name" value="M56_BlaR1_MecR1_like"/>
    <property type="match status" value="1"/>
</dbReference>
<dbReference type="PANTHER" id="PTHR34978:SF3">
    <property type="entry name" value="SLR0241 PROTEIN"/>
    <property type="match status" value="1"/>
</dbReference>
<evidence type="ECO:0000259" key="3">
    <source>
        <dbReference type="Pfam" id="PF19092"/>
    </source>
</evidence>
<evidence type="ECO:0000259" key="2">
    <source>
        <dbReference type="Pfam" id="PF05569"/>
    </source>
</evidence>
<feature type="transmembrane region" description="Helical" evidence="1">
    <location>
        <begin position="211"/>
        <end position="232"/>
    </location>
</feature>
<protein>
    <submittedName>
        <fullName evidence="4">M56 family metallopeptidase</fullName>
    </submittedName>
</protein>
<feature type="transmembrane region" description="Helical" evidence="1">
    <location>
        <begin position="109"/>
        <end position="127"/>
    </location>
</feature>